<keyword evidence="2" id="KW-1185">Reference proteome</keyword>
<name>A0ABS1CA78_9FIRM</name>
<proteinExistence type="predicted"/>
<gene>
    <name evidence="1" type="ORF">IBJ83_06765</name>
</gene>
<sequence>MKKEFDLQKETIFLSDFDCGKTQKIKIVFNKKEYFIDLDKNACDCIVTMYDNENSKYQSNFFHHIIVKSDAMLSKDVFENFVEIEKAQNIFQKFWRILK</sequence>
<reference evidence="1 2" key="1">
    <citation type="submission" date="2020-09" db="EMBL/GenBank/DDBJ databases">
        <title>Parvimonas S3374 sp. nov.</title>
        <authorList>
            <person name="Buhl M."/>
        </authorList>
    </citation>
    <scope>NUCLEOTIDE SEQUENCE [LARGE SCALE GENOMIC DNA]</scope>
    <source>
        <strain evidence="1 2">S3374</strain>
    </source>
</reference>
<dbReference type="Proteomes" id="UP000823123">
    <property type="component" value="Unassembled WGS sequence"/>
</dbReference>
<evidence type="ECO:0000313" key="2">
    <source>
        <dbReference type="Proteomes" id="UP000823123"/>
    </source>
</evidence>
<dbReference type="RefSeq" id="WP_201275870.1">
    <property type="nucleotide sequence ID" value="NZ_JACVDA010000020.1"/>
</dbReference>
<dbReference type="EMBL" id="JACVDA010000020">
    <property type="protein sequence ID" value="MBK1469014.1"/>
    <property type="molecule type" value="Genomic_DNA"/>
</dbReference>
<organism evidence="1 2">
    <name type="scientific">Parvimonas parva</name>
    <dbReference type="NCBI Taxonomy" id="2769485"/>
    <lineage>
        <taxon>Bacteria</taxon>
        <taxon>Bacillati</taxon>
        <taxon>Bacillota</taxon>
        <taxon>Tissierellia</taxon>
        <taxon>Tissierellales</taxon>
        <taxon>Peptoniphilaceae</taxon>
        <taxon>Parvimonas</taxon>
    </lineage>
</organism>
<accession>A0ABS1CA78</accession>
<comment type="caution">
    <text evidence="1">The sequence shown here is derived from an EMBL/GenBank/DDBJ whole genome shotgun (WGS) entry which is preliminary data.</text>
</comment>
<protein>
    <submittedName>
        <fullName evidence="1">Uncharacterized protein</fullName>
    </submittedName>
</protein>
<evidence type="ECO:0000313" key="1">
    <source>
        <dbReference type="EMBL" id="MBK1469014.1"/>
    </source>
</evidence>